<accession>A0A3M7GEM2</accession>
<sequence>MGQTLSEPVVDKKSDEGQDDRVSFGVSAMQGWRISMEDAHAAVLDLQPLEGEEEVKPADSDVRISFFGVYDGHGGDKVAIYTGEHLHKIVAKQESFKKKDFEQALKDGFLAIDRAILSDPKYEEEVSGCTASVGIITKDKIYVGNSGDSRSVLGIKGRAKPLSFDHKPQNEGEKARICAAGGFVDFGRVNGNLALSRAIGDFEFKKSADLPPEQQIVTAFPDVTIHEIGEDDEFLVIACDGIWDCQSSQAVVEFVRRGIAAKQELHSICENMMDNCLASNSETGGVGCDNMTMVVVGLLRGKTKEEWYNMIAERVANGDGPCAPPEFLNSIILTHVPLHSSALVLSSPGSPRHSTSVEVHELTVDLFFPVATAEFRGPGNRRNRFDDSSDDYDMDMDQRTRMLGRGSNGGRIILLGDGTELLAGADAANDDDGDVDMEDRGDEGESEEEEKDLQEQVKKGQSDAKATTTGQGESKDSSQAAAAGKENEPTSATKGDSSEQGKGNQESGSTTVDESSKAAPSADKTDVKSVMEAQASGKGPLS</sequence>
<dbReference type="InterPro" id="IPR000222">
    <property type="entry name" value="PP2C_BS"/>
</dbReference>
<dbReference type="PANTHER" id="PTHR13832:SF565">
    <property type="entry name" value="AT28366P-RELATED"/>
    <property type="match status" value="1"/>
</dbReference>
<reference evidence="14 15" key="1">
    <citation type="journal article" date="2018" name="BMC Genomics">
        <title>Genomic evidence for intraspecific hybridization in a clonal and extremely halotolerant yeast.</title>
        <authorList>
            <person name="Gostincar C."/>
            <person name="Stajich J.E."/>
            <person name="Zupancic J."/>
            <person name="Zalar P."/>
            <person name="Gunde-Cimerman N."/>
        </authorList>
    </citation>
    <scope>NUCLEOTIDE SEQUENCE [LARGE SCALE GENOMIC DNA]</scope>
    <source>
        <strain evidence="14 15">EXF-171</strain>
    </source>
</reference>
<evidence type="ECO:0000256" key="11">
    <source>
        <dbReference type="RuleBase" id="RU003465"/>
    </source>
</evidence>
<dbReference type="EMBL" id="QWIQ01000218">
    <property type="protein sequence ID" value="RMY99378.1"/>
    <property type="molecule type" value="Genomic_DNA"/>
</dbReference>
<dbReference type="AlphaFoldDB" id="A0A3M7GEM2"/>
<comment type="catalytic activity">
    <reaction evidence="9">
        <text>O-phospho-L-threonyl-[protein] + H2O = L-threonyl-[protein] + phosphate</text>
        <dbReference type="Rhea" id="RHEA:47004"/>
        <dbReference type="Rhea" id="RHEA-COMP:11060"/>
        <dbReference type="Rhea" id="RHEA-COMP:11605"/>
        <dbReference type="ChEBI" id="CHEBI:15377"/>
        <dbReference type="ChEBI" id="CHEBI:30013"/>
        <dbReference type="ChEBI" id="CHEBI:43474"/>
        <dbReference type="ChEBI" id="CHEBI:61977"/>
        <dbReference type="EC" id="3.1.3.16"/>
    </reaction>
    <physiologicalReaction direction="left-to-right" evidence="9">
        <dbReference type="Rhea" id="RHEA:47005"/>
    </physiologicalReaction>
</comment>
<keyword evidence="8" id="KW-0464">Manganese</keyword>
<evidence type="ECO:0000256" key="2">
    <source>
        <dbReference type="ARBA" id="ARBA00001946"/>
    </source>
</evidence>
<dbReference type="EC" id="3.1.3.16" evidence="4"/>
<dbReference type="PROSITE" id="PS51746">
    <property type="entry name" value="PPM_2"/>
    <property type="match status" value="1"/>
</dbReference>
<dbReference type="SMART" id="SM00332">
    <property type="entry name" value="PP2Cc"/>
    <property type="match status" value="1"/>
</dbReference>
<evidence type="ECO:0000313" key="15">
    <source>
        <dbReference type="Proteomes" id="UP000281468"/>
    </source>
</evidence>
<name>A0A3M7GEM2_HORWE</name>
<feature type="domain" description="PPM-type phosphatase" evidence="13">
    <location>
        <begin position="23"/>
        <end position="298"/>
    </location>
</feature>
<dbReference type="PROSITE" id="PS01032">
    <property type="entry name" value="PPM_1"/>
    <property type="match status" value="1"/>
</dbReference>
<evidence type="ECO:0000256" key="12">
    <source>
        <dbReference type="SAM" id="MobiDB-lite"/>
    </source>
</evidence>
<dbReference type="InterPro" id="IPR036457">
    <property type="entry name" value="PPM-type-like_dom_sf"/>
</dbReference>
<keyword evidence="7 11" id="KW-0904">Protein phosphatase</keyword>
<dbReference type="FunFam" id="3.60.40.10:FF:000016">
    <property type="entry name" value="Protein phosphatase 2C"/>
    <property type="match status" value="1"/>
</dbReference>
<dbReference type="VEuPathDB" id="FungiDB:BTJ68_05210"/>
<feature type="compositionally biased region" description="Polar residues" evidence="12">
    <location>
        <begin position="489"/>
        <end position="513"/>
    </location>
</feature>
<evidence type="ECO:0000256" key="6">
    <source>
        <dbReference type="ARBA" id="ARBA00022801"/>
    </source>
</evidence>
<protein>
    <recommendedName>
        <fullName evidence="10">Protein phosphatase 2C homolog 2</fullName>
        <ecNumber evidence="4">3.1.3.16</ecNumber>
    </recommendedName>
</protein>
<dbReference type="Gene3D" id="3.60.40.10">
    <property type="entry name" value="PPM-type phosphatase domain"/>
    <property type="match status" value="1"/>
</dbReference>
<evidence type="ECO:0000256" key="5">
    <source>
        <dbReference type="ARBA" id="ARBA00022723"/>
    </source>
</evidence>
<dbReference type="SUPFAM" id="SSF81606">
    <property type="entry name" value="PP2C-like"/>
    <property type="match status" value="1"/>
</dbReference>
<feature type="compositionally biased region" description="Basic and acidic residues" evidence="12">
    <location>
        <begin position="9"/>
        <end position="21"/>
    </location>
</feature>
<comment type="cofactor">
    <cofactor evidence="2">
        <name>Mg(2+)</name>
        <dbReference type="ChEBI" id="CHEBI:18420"/>
    </cofactor>
</comment>
<dbReference type="Pfam" id="PF00481">
    <property type="entry name" value="PP2C"/>
    <property type="match status" value="1"/>
</dbReference>
<gene>
    <name evidence="14" type="ORF">D0862_07164</name>
</gene>
<dbReference type="InterPro" id="IPR001932">
    <property type="entry name" value="PPM-type_phosphatase-like_dom"/>
</dbReference>
<evidence type="ECO:0000256" key="8">
    <source>
        <dbReference type="ARBA" id="ARBA00023211"/>
    </source>
</evidence>
<evidence type="ECO:0000256" key="9">
    <source>
        <dbReference type="ARBA" id="ARBA00048832"/>
    </source>
</evidence>
<evidence type="ECO:0000256" key="1">
    <source>
        <dbReference type="ARBA" id="ARBA00001936"/>
    </source>
</evidence>
<feature type="compositionally biased region" description="Acidic residues" evidence="12">
    <location>
        <begin position="428"/>
        <end position="452"/>
    </location>
</feature>
<dbReference type="GO" id="GO:0046872">
    <property type="term" value="F:metal ion binding"/>
    <property type="evidence" value="ECO:0007669"/>
    <property type="project" value="UniProtKB-KW"/>
</dbReference>
<comment type="similarity">
    <text evidence="3 11">Belongs to the PP2C family.</text>
</comment>
<dbReference type="GO" id="GO:0004722">
    <property type="term" value="F:protein serine/threonine phosphatase activity"/>
    <property type="evidence" value="ECO:0007669"/>
    <property type="project" value="UniProtKB-EC"/>
</dbReference>
<dbReference type="CDD" id="cd00143">
    <property type="entry name" value="PP2Cc"/>
    <property type="match status" value="1"/>
</dbReference>
<feature type="compositionally biased region" description="Polar residues" evidence="12">
    <location>
        <begin position="464"/>
        <end position="480"/>
    </location>
</feature>
<feature type="region of interest" description="Disordered" evidence="12">
    <location>
        <begin position="1"/>
        <end position="21"/>
    </location>
</feature>
<evidence type="ECO:0000256" key="4">
    <source>
        <dbReference type="ARBA" id="ARBA00013081"/>
    </source>
</evidence>
<evidence type="ECO:0000256" key="7">
    <source>
        <dbReference type="ARBA" id="ARBA00022912"/>
    </source>
</evidence>
<feature type="region of interest" description="Disordered" evidence="12">
    <location>
        <begin position="424"/>
        <end position="542"/>
    </location>
</feature>
<keyword evidence="5" id="KW-0479">Metal-binding</keyword>
<dbReference type="PANTHER" id="PTHR13832">
    <property type="entry name" value="PROTEIN PHOSPHATASE 2C"/>
    <property type="match status" value="1"/>
</dbReference>
<evidence type="ECO:0000313" key="14">
    <source>
        <dbReference type="EMBL" id="RMY99378.1"/>
    </source>
</evidence>
<evidence type="ECO:0000256" key="10">
    <source>
        <dbReference type="ARBA" id="ARBA00074087"/>
    </source>
</evidence>
<proteinExistence type="inferred from homology"/>
<comment type="cofactor">
    <cofactor evidence="1">
        <name>Mn(2+)</name>
        <dbReference type="ChEBI" id="CHEBI:29035"/>
    </cofactor>
</comment>
<dbReference type="InterPro" id="IPR015655">
    <property type="entry name" value="PP2C"/>
</dbReference>
<evidence type="ECO:0000256" key="3">
    <source>
        <dbReference type="ARBA" id="ARBA00006702"/>
    </source>
</evidence>
<feature type="compositionally biased region" description="Basic and acidic residues" evidence="12">
    <location>
        <begin position="453"/>
        <end position="462"/>
    </location>
</feature>
<comment type="caution">
    <text evidence="14">The sequence shown here is derived from an EMBL/GenBank/DDBJ whole genome shotgun (WGS) entry which is preliminary data.</text>
</comment>
<dbReference type="Proteomes" id="UP000281468">
    <property type="component" value="Unassembled WGS sequence"/>
</dbReference>
<keyword evidence="6 11" id="KW-0378">Hydrolase</keyword>
<organism evidence="14 15">
    <name type="scientific">Hortaea werneckii</name>
    <name type="common">Black yeast</name>
    <name type="synonym">Cladosporium werneckii</name>
    <dbReference type="NCBI Taxonomy" id="91943"/>
    <lineage>
        <taxon>Eukaryota</taxon>
        <taxon>Fungi</taxon>
        <taxon>Dikarya</taxon>
        <taxon>Ascomycota</taxon>
        <taxon>Pezizomycotina</taxon>
        <taxon>Dothideomycetes</taxon>
        <taxon>Dothideomycetidae</taxon>
        <taxon>Mycosphaerellales</taxon>
        <taxon>Teratosphaeriaceae</taxon>
        <taxon>Hortaea</taxon>
    </lineage>
</organism>
<evidence type="ECO:0000259" key="13">
    <source>
        <dbReference type="PROSITE" id="PS51746"/>
    </source>
</evidence>